<reference evidence="1 2" key="1">
    <citation type="submission" date="2019-09" db="EMBL/GenBank/DDBJ databases">
        <authorList>
            <person name="Dittami M. S."/>
        </authorList>
    </citation>
    <scope>NUCLEOTIDE SEQUENCE [LARGE SCALE GENOMIC DNA]</scope>
    <source>
        <strain evidence="1">SPHINGO391</strain>
    </source>
</reference>
<accession>A0A5E7YZJ6</accession>
<dbReference type="NCBIfam" id="NF033894">
    <property type="entry name" value="Eex_IncN"/>
    <property type="match status" value="1"/>
</dbReference>
<dbReference type="EMBL" id="CABVLI010000036">
    <property type="protein sequence ID" value="VVT11766.1"/>
    <property type="molecule type" value="Genomic_DNA"/>
</dbReference>
<proteinExistence type="predicted"/>
<sequence length="163" mass="17209">MSMDNPCTVQAPRPRLGAFAAVLLVGVGIGTGIGLTVANAEPATAPQAAPAARPNSGKAPPQTVTWYAANPKARAQVELACLDDPGSLRKNPDCINAHQAAVTVALREARSRTGTLNPASTDFWRNDPEARANKINLCRIAPQTQYCDVAKRSLQIEANAARR</sequence>
<dbReference type="AlphaFoldDB" id="A0A5E7YZJ6"/>
<evidence type="ECO:0000313" key="1">
    <source>
        <dbReference type="EMBL" id="VVT11766.1"/>
    </source>
</evidence>
<gene>
    <name evidence="1" type="ORF">SPHINGO391_410110</name>
</gene>
<protein>
    <submittedName>
        <fullName evidence="1">Uncharacterized protein</fullName>
    </submittedName>
</protein>
<name>A0A5E7YZJ6_9SPHN</name>
<organism evidence="1 2">
    <name type="scientific">Sphingomonas aurantiaca</name>
    <dbReference type="NCBI Taxonomy" id="185949"/>
    <lineage>
        <taxon>Bacteria</taxon>
        <taxon>Pseudomonadati</taxon>
        <taxon>Pseudomonadota</taxon>
        <taxon>Alphaproteobacteria</taxon>
        <taxon>Sphingomonadales</taxon>
        <taxon>Sphingomonadaceae</taxon>
        <taxon>Sphingomonas</taxon>
    </lineage>
</organism>
<evidence type="ECO:0000313" key="2">
    <source>
        <dbReference type="Proteomes" id="UP000326857"/>
    </source>
</evidence>
<dbReference type="Proteomes" id="UP000326857">
    <property type="component" value="Unassembled WGS sequence"/>
</dbReference>
<dbReference type="InterPro" id="IPR047937">
    <property type="entry name" value="Eex_IncN-like"/>
</dbReference>